<dbReference type="InterPro" id="IPR000515">
    <property type="entry name" value="MetI-like"/>
</dbReference>
<comment type="caution">
    <text evidence="13">The sequence shown here is derived from an EMBL/GenBank/DDBJ whole genome shotgun (WGS) entry which is preliminary data.</text>
</comment>
<feature type="transmembrane region" description="Helical" evidence="10">
    <location>
        <begin position="196"/>
        <end position="215"/>
    </location>
</feature>
<dbReference type="Gene3D" id="1.10.3720.10">
    <property type="entry name" value="MetI-like"/>
    <property type="match status" value="1"/>
</dbReference>
<dbReference type="NCBIfam" id="TIGR02141">
    <property type="entry name" value="modB_ABC"/>
    <property type="match status" value="1"/>
</dbReference>
<feature type="transmembrane region" description="Helical" evidence="10">
    <location>
        <begin position="46"/>
        <end position="65"/>
    </location>
</feature>
<dbReference type="SUPFAM" id="SSF161098">
    <property type="entry name" value="MetI-like"/>
    <property type="match status" value="1"/>
</dbReference>
<protein>
    <recommendedName>
        <fullName evidence="11">Molybdenum transport system permease</fullName>
    </recommendedName>
</protein>
<dbReference type="EMBL" id="JACLZK010000001">
    <property type="protein sequence ID" value="MBC2881733.1"/>
    <property type="molecule type" value="Genomic_DNA"/>
</dbReference>
<evidence type="ECO:0000256" key="10">
    <source>
        <dbReference type="RuleBase" id="RU363032"/>
    </source>
</evidence>
<evidence type="ECO:0000256" key="4">
    <source>
        <dbReference type="ARBA" id="ARBA00022448"/>
    </source>
</evidence>
<evidence type="ECO:0000313" key="13">
    <source>
        <dbReference type="EMBL" id="MBC2881733.1"/>
    </source>
</evidence>
<dbReference type="Pfam" id="PF00528">
    <property type="entry name" value="BPD_transp_1"/>
    <property type="match status" value="1"/>
</dbReference>
<proteinExistence type="inferred from homology"/>
<evidence type="ECO:0000313" key="14">
    <source>
        <dbReference type="Proteomes" id="UP000552683"/>
    </source>
</evidence>
<dbReference type="Proteomes" id="UP000552683">
    <property type="component" value="Unassembled WGS sequence"/>
</dbReference>
<accession>A0A842J856</accession>
<keyword evidence="6 11" id="KW-0500">Molybdenum</keyword>
<name>A0A842J856_9BACT</name>
<dbReference type="RefSeq" id="WP_122862523.1">
    <property type="nucleotide sequence ID" value="NZ_JACLZK010000001.1"/>
</dbReference>
<evidence type="ECO:0000256" key="3">
    <source>
        <dbReference type="ARBA" id="ARBA00007069"/>
    </source>
</evidence>
<dbReference type="PANTHER" id="PTHR30183">
    <property type="entry name" value="MOLYBDENUM TRANSPORT SYSTEM PERMEASE PROTEIN MODB"/>
    <property type="match status" value="1"/>
</dbReference>
<dbReference type="InterPro" id="IPR035906">
    <property type="entry name" value="MetI-like_sf"/>
</dbReference>
<feature type="transmembrane region" description="Helical" evidence="10">
    <location>
        <begin position="12"/>
        <end position="34"/>
    </location>
</feature>
<evidence type="ECO:0000256" key="11">
    <source>
        <dbReference type="RuleBase" id="RU365097"/>
    </source>
</evidence>
<evidence type="ECO:0000259" key="12">
    <source>
        <dbReference type="PROSITE" id="PS50928"/>
    </source>
</evidence>
<comment type="similarity">
    <text evidence="3 11">Belongs to the binding-protein-dependent transport system permease family. CysTW subfamily.</text>
</comment>
<keyword evidence="9 10" id="KW-0472">Membrane</keyword>
<organism evidence="13 14">
    <name type="scientific">Campylobacter massiliensis</name>
    <dbReference type="NCBI Taxonomy" id="2762557"/>
    <lineage>
        <taxon>Bacteria</taxon>
        <taxon>Pseudomonadati</taxon>
        <taxon>Campylobacterota</taxon>
        <taxon>Epsilonproteobacteria</taxon>
        <taxon>Campylobacterales</taxon>
        <taxon>Campylobacteraceae</taxon>
        <taxon>Campylobacter</taxon>
    </lineage>
</organism>
<dbReference type="AlphaFoldDB" id="A0A842J856"/>
<evidence type="ECO:0000256" key="1">
    <source>
        <dbReference type="ARBA" id="ARBA00002949"/>
    </source>
</evidence>
<evidence type="ECO:0000256" key="5">
    <source>
        <dbReference type="ARBA" id="ARBA00022475"/>
    </source>
</evidence>
<feature type="domain" description="ABC transmembrane type-1" evidence="12">
    <location>
        <begin position="8"/>
        <end position="212"/>
    </location>
</feature>
<feature type="transmembrane region" description="Helical" evidence="10">
    <location>
        <begin position="146"/>
        <end position="167"/>
    </location>
</feature>
<dbReference type="PANTHER" id="PTHR30183:SF8">
    <property type="entry name" value="MOLYBDENUM TRANSPORT SYSTEM PERMEASE"/>
    <property type="match status" value="1"/>
</dbReference>
<keyword evidence="8 10" id="KW-1133">Transmembrane helix</keyword>
<dbReference type="InterPro" id="IPR011867">
    <property type="entry name" value="ModB_ABC"/>
</dbReference>
<evidence type="ECO:0000256" key="8">
    <source>
        <dbReference type="ARBA" id="ARBA00022989"/>
    </source>
</evidence>
<keyword evidence="5 11" id="KW-1003">Cell membrane</keyword>
<reference evidence="13 14" key="1">
    <citation type="submission" date="2020-08" db="EMBL/GenBank/DDBJ databases">
        <title>Complete genome and description of Campylobacter massiliensis Marseille-Q3452 sp. nov.</title>
        <authorList>
            <person name="Antezack A."/>
        </authorList>
    </citation>
    <scope>NUCLEOTIDE SEQUENCE [LARGE SCALE GENOMIC DNA]</scope>
    <source>
        <strain evidence="13 14">Marseille-Q3452</strain>
    </source>
</reference>
<dbReference type="GO" id="GO:0005886">
    <property type="term" value="C:plasma membrane"/>
    <property type="evidence" value="ECO:0007669"/>
    <property type="project" value="UniProtKB-SubCell"/>
</dbReference>
<comment type="function">
    <text evidence="1 11">Part of the binding-protein-dependent transport system for molybdenum; probably responsible for the translocation of the substrate across the membrane.</text>
</comment>
<gene>
    <name evidence="13" type="primary">modB</name>
    <name evidence="13" type="ORF">H7R39_00295</name>
</gene>
<evidence type="ECO:0000256" key="2">
    <source>
        <dbReference type="ARBA" id="ARBA00004651"/>
    </source>
</evidence>
<dbReference type="CDD" id="cd06261">
    <property type="entry name" value="TM_PBP2"/>
    <property type="match status" value="1"/>
</dbReference>
<evidence type="ECO:0000256" key="7">
    <source>
        <dbReference type="ARBA" id="ARBA00022692"/>
    </source>
</evidence>
<dbReference type="PROSITE" id="PS50928">
    <property type="entry name" value="ABC_TM1"/>
    <property type="match status" value="1"/>
</dbReference>
<keyword evidence="7 10" id="KW-0812">Transmembrane</keyword>
<keyword evidence="14" id="KW-1185">Reference proteome</keyword>
<dbReference type="GO" id="GO:0015098">
    <property type="term" value="F:molybdate ion transmembrane transporter activity"/>
    <property type="evidence" value="ECO:0007669"/>
    <property type="project" value="UniProtKB-UniRule"/>
</dbReference>
<feature type="transmembrane region" description="Helical" evidence="10">
    <location>
        <begin position="85"/>
        <end position="105"/>
    </location>
</feature>
<keyword evidence="4 10" id="KW-0813">Transport</keyword>
<comment type="subcellular location">
    <subcellularLocation>
        <location evidence="2 10">Cell membrane</location>
        <topology evidence="2 10">Multi-pass membrane protein</topology>
    </subcellularLocation>
</comment>
<evidence type="ECO:0000256" key="6">
    <source>
        <dbReference type="ARBA" id="ARBA00022505"/>
    </source>
</evidence>
<evidence type="ECO:0000256" key="9">
    <source>
        <dbReference type="ARBA" id="ARBA00023136"/>
    </source>
</evidence>
<sequence length="224" mass="25119">MNIDFTPFYLSLKLAFISTAILFFLMLPVAFWLSRASFKFKPVLEAVISLPLVLPPSVLGFYLLVFLSPYNFLGKFFEETFDIRLVFNFSGLIIASCIYSLPFMFQPLQAGFASLPKSLFEASYSLGKGKWETLFRVALPNIKPSLLTALIVSFAHTLGEFGVVLMIGGSVGDKTKVASIAIYEAVELMDYTKAHVYSAIMLFISFAVLFLVYFFNNSHAKRTQ</sequence>